<dbReference type="PROSITE" id="PS50043">
    <property type="entry name" value="HTH_LUXR_2"/>
    <property type="match status" value="1"/>
</dbReference>
<dbReference type="PRINTS" id="PR00038">
    <property type="entry name" value="HTHLUXR"/>
</dbReference>
<dbReference type="InterPro" id="IPR016032">
    <property type="entry name" value="Sig_transdc_resp-reg_C-effctor"/>
</dbReference>
<evidence type="ECO:0000259" key="4">
    <source>
        <dbReference type="PROSITE" id="PS50110"/>
    </source>
</evidence>
<evidence type="ECO:0000313" key="6">
    <source>
        <dbReference type="EMBL" id="APB62253.1"/>
    </source>
</evidence>
<dbReference type="Pfam" id="PF00072">
    <property type="entry name" value="Response_reg"/>
    <property type="match status" value="1"/>
</dbReference>
<dbReference type="EMBL" id="KX451322">
    <property type="protein sequence ID" value="APB62253.1"/>
    <property type="molecule type" value="Genomic_DNA"/>
</dbReference>
<reference evidence="5" key="1">
    <citation type="journal article" date="2014" name="BMC Microbiol.">
        <title>Comparative analysis of hapalindole, ambiguine and welwitindolinone gene clusters and reconstitution of indole-isonitrile biosynthesis from cyanobacteria.</title>
        <authorList>
            <person name="Micallef M.L."/>
            <person name="Sharma D."/>
            <person name="Bunn B.M."/>
            <person name="Gerwick L."/>
            <person name="Viswanathan R."/>
            <person name="Moffitt M.C."/>
        </authorList>
    </citation>
    <scope>NUCLEOTIDE SEQUENCE</scope>
    <source>
        <strain evidence="5">UTEX 1903</strain>
    </source>
</reference>
<dbReference type="SUPFAM" id="SSF52172">
    <property type="entry name" value="CheY-like"/>
    <property type="match status" value="1"/>
</dbReference>
<dbReference type="InterPro" id="IPR039420">
    <property type="entry name" value="WalR-like"/>
</dbReference>
<dbReference type="PANTHER" id="PTHR43214:SF38">
    <property type="entry name" value="NITRATE_NITRITE RESPONSE REGULATOR PROTEIN NARL"/>
    <property type="match status" value="1"/>
</dbReference>
<dbReference type="Gene3D" id="3.40.50.2300">
    <property type="match status" value="1"/>
</dbReference>
<evidence type="ECO:0000313" key="5">
    <source>
        <dbReference type="EMBL" id="AIJ28560.1"/>
    </source>
</evidence>
<keyword evidence="2" id="KW-0597">Phosphoprotein</keyword>
<feature type="domain" description="HTH luxR-type" evidence="3">
    <location>
        <begin position="150"/>
        <end position="215"/>
    </location>
</feature>
<dbReference type="InterPro" id="IPR011006">
    <property type="entry name" value="CheY-like_superfamily"/>
</dbReference>
<evidence type="ECO:0000259" key="3">
    <source>
        <dbReference type="PROSITE" id="PS50043"/>
    </source>
</evidence>
<reference evidence="6" key="2">
    <citation type="journal article" date="2015" name="J. Am. Chem. Soc.">
        <title>Hapalindole/ambiguine biogenesis is mediated by a cope rearrangement, C-C bond-forming cascade.</title>
        <authorList>
            <person name="Li S."/>
            <person name="Lowell A.N."/>
            <person name="Yu F."/>
            <person name="Raveh A."/>
            <person name="Newmister S.A."/>
            <person name="Bair N."/>
            <person name="Schaub J.M."/>
            <person name="Williams R.M."/>
            <person name="Sherman D.H."/>
        </authorList>
    </citation>
    <scope>NUCLEOTIDE SEQUENCE</scope>
    <source>
        <strain evidence="6">UTEX 1903</strain>
    </source>
</reference>
<accession>A0A076N4V8</accession>
<proteinExistence type="predicted"/>
<gene>
    <name evidence="5" type="primary">ambR1</name>
    <name evidence="6" type="synonym">famF1</name>
</gene>
<evidence type="ECO:0000256" key="1">
    <source>
        <dbReference type="ARBA" id="ARBA00023125"/>
    </source>
</evidence>
<reference evidence="6" key="3">
    <citation type="submission" date="2016-06" db="EMBL/GenBank/DDBJ databases">
        <authorList>
            <person name="Kjaerup R.B."/>
            <person name="Dalgaard T.S."/>
            <person name="Juul-Madsen H.R."/>
        </authorList>
    </citation>
    <scope>NUCLEOTIDE SEQUENCE</scope>
    <source>
        <strain evidence="6">UTEX 1903</strain>
    </source>
</reference>
<name>A0A076N4V8_FISAU</name>
<protein>
    <submittedName>
        <fullName evidence="5 6">Transcriptional regulator</fullName>
    </submittedName>
</protein>
<feature type="domain" description="Response regulatory" evidence="4">
    <location>
        <begin position="12"/>
        <end position="127"/>
    </location>
</feature>
<dbReference type="PROSITE" id="PS50110">
    <property type="entry name" value="RESPONSE_REGULATORY"/>
    <property type="match status" value="1"/>
</dbReference>
<dbReference type="PANTHER" id="PTHR43214">
    <property type="entry name" value="TWO-COMPONENT RESPONSE REGULATOR"/>
    <property type="match status" value="1"/>
</dbReference>
<dbReference type="CDD" id="cd06170">
    <property type="entry name" value="LuxR_C_like"/>
    <property type="match status" value="1"/>
</dbReference>
<dbReference type="SUPFAM" id="SSF46894">
    <property type="entry name" value="C-terminal effector domain of the bipartite response regulators"/>
    <property type="match status" value="1"/>
</dbReference>
<dbReference type="GO" id="GO:0003677">
    <property type="term" value="F:DNA binding"/>
    <property type="evidence" value="ECO:0007669"/>
    <property type="project" value="UniProtKB-KW"/>
</dbReference>
<dbReference type="InterPro" id="IPR001789">
    <property type="entry name" value="Sig_transdc_resp-reg_receiver"/>
</dbReference>
<dbReference type="Pfam" id="PF00196">
    <property type="entry name" value="GerE"/>
    <property type="match status" value="1"/>
</dbReference>
<dbReference type="InterPro" id="IPR000792">
    <property type="entry name" value="Tscrpt_reg_LuxR_C"/>
</dbReference>
<organism evidence="5">
    <name type="scientific">Fischerella ambigua (strain UTEX 1903)</name>
    <dbReference type="NCBI Taxonomy" id="230521"/>
    <lineage>
        <taxon>Bacteria</taxon>
        <taxon>Bacillati</taxon>
        <taxon>Cyanobacteriota</taxon>
        <taxon>Cyanophyceae</taxon>
        <taxon>Nostocales</taxon>
        <taxon>Hapalosiphonaceae</taxon>
        <taxon>Fischerella</taxon>
    </lineage>
</organism>
<feature type="modified residue" description="4-aspartylphosphate" evidence="2">
    <location>
        <position position="63"/>
    </location>
</feature>
<sequence>MREGIQMFNNIRVLLANEPSLIGVGIRTTLSVEQKLIIVGEANSSHKIRKLHQKLQPDLIIMDLDLPQFQFPDAIAFLHRNCAKLKILGLMNHNKLALSTLKRNGIAGCVLKSEEPQTLVNASLTVAQGKTWFSKNLVEDYVQSNKGEWNQAENANLTQREQQILRMIARGLDNICIANELSLGHQTIRNYISQIYAKLGLNSRTEAVLWAIKNDVLQHNHDVLARMQCNSTHVVVRN</sequence>
<evidence type="ECO:0000256" key="2">
    <source>
        <dbReference type="PROSITE-ProRule" id="PRU00169"/>
    </source>
</evidence>
<dbReference type="GO" id="GO:0006355">
    <property type="term" value="P:regulation of DNA-templated transcription"/>
    <property type="evidence" value="ECO:0007669"/>
    <property type="project" value="InterPro"/>
</dbReference>
<dbReference type="AlphaFoldDB" id="A0A076N4V8"/>
<dbReference type="EMBL" id="KJ742065">
    <property type="protein sequence ID" value="AIJ28560.1"/>
    <property type="molecule type" value="Genomic_DNA"/>
</dbReference>
<keyword evidence="1" id="KW-0238">DNA-binding</keyword>
<dbReference type="GO" id="GO:0000160">
    <property type="term" value="P:phosphorelay signal transduction system"/>
    <property type="evidence" value="ECO:0007669"/>
    <property type="project" value="InterPro"/>
</dbReference>
<dbReference type="SMART" id="SM00421">
    <property type="entry name" value="HTH_LUXR"/>
    <property type="match status" value="1"/>
</dbReference>